<dbReference type="GO" id="GO:0006355">
    <property type="term" value="P:regulation of DNA-templated transcription"/>
    <property type="evidence" value="ECO:0007669"/>
    <property type="project" value="InterPro"/>
</dbReference>
<dbReference type="GeneID" id="85465204"/>
<evidence type="ECO:0000256" key="2">
    <source>
        <dbReference type="ARBA" id="ARBA00023242"/>
    </source>
</evidence>
<feature type="region of interest" description="Disordered" evidence="3">
    <location>
        <begin position="175"/>
        <end position="195"/>
    </location>
</feature>
<dbReference type="InterPro" id="IPR036600">
    <property type="entry name" value="PAH_sf"/>
</dbReference>
<sequence length="624" mass="69383">MACQEVKAVGSLVEASLLLSARKMDSLKTEETIDTNYLIRSFLSAATGESPHVGASLVARLTDGTITVFQDINKLLIDRAKGIPESHAYAISLGRSSDRLRLWSDGYGISSGASDDIFERSSRLRGATLEILCSIGSTLTERLIPSAWVTILLGKTQLSESATNMVEQLRQLIQEAEDDHPKSESSTGSSEYDDDDIMQITADLETDTQSLMDLDGLFSEPILDAGDNRESIASSLHKWELHEPYKQLISKRFPNADDNLIISLGKANYNRFLRGQKRRNKRVRALLNGSDLLHEIRDSDATSSKFQDSGLGSSVPSSYAETIMSYHGDKGSSVRLPPLPKSAMNGSSFLCIACGKPTIAQTKSAWKRHLYNDLKPWQCLEPSCRHKGIFRTRGDWISHLSLDHFGLDSLDWKESECPLCRKNTGRGTIAILNHLGGHLEEISLAALPSNPDSDTESQPSDTSQQEETVDLESEKTNAAQVGDAGFPHTADDGQSSEPIATHLSFNTTIHYINEFVLQEPELYDEFRPLIDAYQNKSMKFQEFYARATDILSNAPELKFSQYFLNIFAKLNESWPPRETLDQILGSLEEDAALLMKLAPPLQKAMQETRKPSRGMTQDQFYESE</sequence>
<evidence type="ECO:0000256" key="3">
    <source>
        <dbReference type="SAM" id="MobiDB-lite"/>
    </source>
</evidence>
<evidence type="ECO:0000256" key="1">
    <source>
        <dbReference type="ARBA" id="ARBA00004123"/>
    </source>
</evidence>
<dbReference type="PANTHER" id="PTHR35391:SF5">
    <property type="entry name" value="DUF6590 DOMAIN-CONTAINING PROTEIN"/>
    <property type="match status" value="1"/>
</dbReference>
<dbReference type="RefSeq" id="XP_060425441.1">
    <property type="nucleotide sequence ID" value="XM_060580678.1"/>
</dbReference>
<accession>A0AAJ0ERK4</accession>
<feature type="compositionally biased region" description="Polar residues" evidence="3">
    <location>
        <begin position="614"/>
        <end position="624"/>
    </location>
</feature>
<gene>
    <name evidence="4" type="ORF">BDP55DRAFT_752919</name>
</gene>
<reference evidence="4" key="1">
    <citation type="submission" date="2021-06" db="EMBL/GenBank/DDBJ databases">
        <title>Comparative genomics, transcriptomics and evolutionary studies reveal genomic signatures of adaptation to plant cell wall in hemibiotrophic fungi.</title>
        <authorList>
            <consortium name="DOE Joint Genome Institute"/>
            <person name="Baroncelli R."/>
            <person name="Diaz J.F."/>
            <person name="Benocci T."/>
            <person name="Peng M."/>
            <person name="Battaglia E."/>
            <person name="Haridas S."/>
            <person name="Andreopoulos W."/>
            <person name="Labutti K."/>
            <person name="Pangilinan J."/>
            <person name="Floch G.L."/>
            <person name="Makela M.R."/>
            <person name="Henrissat B."/>
            <person name="Grigoriev I.V."/>
            <person name="Crouch J.A."/>
            <person name="De Vries R.P."/>
            <person name="Sukno S.A."/>
            <person name="Thon M.R."/>
        </authorList>
    </citation>
    <scope>NUCLEOTIDE SEQUENCE</scope>
    <source>
        <strain evidence="4">CBS 193.32</strain>
    </source>
</reference>
<dbReference type="GO" id="GO:0005634">
    <property type="term" value="C:nucleus"/>
    <property type="evidence" value="ECO:0007669"/>
    <property type="project" value="UniProtKB-SubCell"/>
</dbReference>
<evidence type="ECO:0000313" key="4">
    <source>
        <dbReference type="EMBL" id="KAK1671438.1"/>
    </source>
</evidence>
<keyword evidence="5" id="KW-1185">Reference proteome</keyword>
<keyword evidence="2" id="KW-0539">Nucleus</keyword>
<comment type="subcellular location">
    <subcellularLocation>
        <location evidence="1">Nucleus</location>
    </subcellularLocation>
</comment>
<dbReference type="PANTHER" id="PTHR35391">
    <property type="entry name" value="C2H2-TYPE DOMAIN-CONTAINING PROTEIN-RELATED"/>
    <property type="match status" value="1"/>
</dbReference>
<feature type="region of interest" description="Disordered" evidence="3">
    <location>
        <begin position="447"/>
        <end position="476"/>
    </location>
</feature>
<dbReference type="Proteomes" id="UP001224890">
    <property type="component" value="Unassembled WGS sequence"/>
</dbReference>
<organism evidence="4 5">
    <name type="scientific">Colletotrichum godetiae</name>
    <dbReference type="NCBI Taxonomy" id="1209918"/>
    <lineage>
        <taxon>Eukaryota</taxon>
        <taxon>Fungi</taxon>
        <taxon>Dikarya</taxon>
        <taxon>Ascomycota</taxon>
        <taxon>Pezizomycotina</taxon>
        <taxon>Sordariomycetes</taxon>
        <taxon>Hypocreomycetidae</taxon>
        <taxon>Glomerellales</taxon>
        <taxon>Glomerellaceae</taxon>
        <taxon>Colletotrichum</taxon>
        <taxon>Colletotrichum acutatum species complex</taxon>
    </lineage>
</organism>
<protein>
    <submittedName>
        <fullName evidence="4">Uncharacterized protein</fullName>
    </submittedName>
</protein>
<name>A0AAJ0ERK4_9PEZI</name>
<dbReference type="SUPFAM" id="SSF47762">
    <property type="entry name" value="PAH2 domain"/>
    <property type="match status" value="1"/>
</dbReference>
<comment type="caution">
    <text evidence="4">The sequence shown here is derived from an EMBL/GenBank/DDBJ whole genome shotgun (WGS) entry which is preliminary data.</text>
</comment>
<evidence type="ECO:0000313" key="5">
    <source>
        <dbReference type="Proteomes" id="UP001224890"/>
    </source>
</evidence>
<feature type="region of interest" description="Disordered" evidence="3">
    <location>
        <begin position="603"/>
        <end position="624"/>
    </location>
</feature>
<dbReference type="EMBL" id="JAHMHR010000047">
    <property type="protein sequence ID" value="KAK1671438.1"/>
    <property type="molecule type" value="Genomic_DNA"/>
</dbReference>
<feature type="compositionally biased region" description="Polar residues" evidence="3">
    <location>
        <begin position="450"/>
        <end position="466"/>
    </location>
</feature>
<dbReference type="AlphaFoldDB" id="A0AAJ0ERK4"/>
<proteinExistence type="predicted"/>